<feature type="compositionally biased region" description="Basic and acidic residues" evidence="4">
    <location>
        <begin position="255"/>
        <end position="268"/>
    </location>
</feature>
<feature type="repeat" description="WD" evidence="3">
    <location>
        <begin position="620"/>
        <end position="651"/>
    </location>
</feature>
<dbReference type="OrthoDB" id="2149296at2759"/>
<name>A0A1Y2C654_9FUNG</name>
<dbReference type="PROSITE" id="PS50082">
    <property type="entry name" value="WD_REPEATS_2"/>
    <property type="match status" value="2"/>
</dbReference>
<dbReference type="InterPro" id="IPR001680">
    <property type="entry name" value="WD40_rpt"/>
</dbReference>
<gene>
    <name evidence="5" type="ORF">LY90DRAFT_671895</name>
</gene>
<dbReference type="SMART" id="SM00320">
    <property type="entry name" value="WD40"/>
    <property type="match status" value="2"/>
</dbReference>
<dbReference type="Gene3D" id="2.130.10.10">
    <property type="entry name" value="YVTN repeat-like/Quinoprotein amine dehydrogenase"/>
    <property type="match status" value="1"/>
</dbReference>
<evidence type="ECO:0000256" key="1">
    <source>
        <dbReference type="ARBA" id="ARBA00022574"/>
    </source>
</evidence>
<feature type="region of interest" description="Disordered" evidence="4">
    <location>
        <begin position="244"/>
        <end position="268"/>
    </location>
</feature>
<organism evidence="5 6">
    <name type="scientific">Neocallimastix californiae</name>
    <dbReference type="NCBI Taxonomy" id="1754190"/>
    <lineage>
        <taxon>Eukaryota</taxon>
        <taxon>Fungi</taxon>
        <taxon>Fungi incertae sedis</taxon>
        <taxon>Chytridiomycota</taxon>
        <taxon>Chytridiomycota incertae sedis</taxon>
        <taxon>Neocallimastigomycetes</taxon>
        <taxon>Neocallimastigales</taxon>
        <taxon>Neocallimastigaceae</taxon>
        <taxon>Neocallimastix</taxon>
    </lineage>
</organism>
<feature type="compositionally biased region" description="Low complexity" evidence="4">
    <location>
        <begin position="244"/>
        <end position="254"/>
    </location>
</feature>
<dbReference type="AlphaFoldDB" id="A0A1Y2C654"/>
<comment type="caution">
    <text evidence="5">The sequence shown here is derived from an EMBL/GenBank/DDBJ whole genome shotgun (WGS) entry which is preliminary data.</text>
</comment>
<dbReference type="PANTHER" id="PTHR44472:SF1">
    <property type="entry name" value="DDB1 AND CUL4 ASSOCIATED FACTOR 4"/>
    <property type="match status" value="1"/>
</dbReference>
<feature type="compositionally biased region" description="Low complexity" evidence="4">
    <location>
        <begin position="161"/>
        <end position="218"/>
    </location>
</feature>
<feature type="repeat" description="WD" evidence="3">
    <location>
        <begin position="514"/>
        <end position="554"/>
    </location>
</feature>
<dbReference type="InterPro" id="IPR052254">
    <property type="entry name" value="CUL4-DDB1_E3_ligase_receptor"/>
</dbReference>
<proteinExistence type="predicted"/>
<dbReference type="Proteomes" id="UP000193920">
    <property type="component" value="Unassembled WGS sequence"/>
</dbReference>
<feature type="compositionally biased region" description="Basic residues" evidence="4">
    <location>
        <begin position="150"/>
        <end position="160"/>
    </location>
</feature>
<evidence type="ECO:0000313" key="6">
    <source>
        <dbReference type="Proteomes" id="UP000193920"/>
    </source>
</evidence>
<evidence type="ECO:0000256" key="4">
    <source>
        <dbReference type="SAM" id="MobiDB-lite"/>
    </source>
</evidence>
<evidence type="ECO:0000313" key="5">
    <source>
        <dbReference type="EMBL" id="ORY42416.1"/>
    </source>
</evidence>
<feature type="compositionally biased region" description="Low complexity" evidence="4">
    <location>
        <begin position="36"/>
        <end position="49"/>
    </location>
</feature>
<dbReference type="InterPro" id="IPR015943">
    <property type="entry name" value="WD40/YVTN_repeat-like_dom_sf"/>
</dbReference>
<keyword evidence="1 3" id="KW-0853">WD repeat</keyword>
<dbReference type="GO" id="GO:0080008">
    <property type="term" value="C:Cul4-RING E3 ubiquitin ligase complex"/>
    <property type="evidence" value="ECO:0007669"/>
    <property type="project" value="TreeGrafter"/>
</dbReference>
<dbReference type="InterPro" id="IPR011044">
    <property type="entry name" value="Quino_amine_DH_bsu"/>
</dbReference>
<dbReference type="PANTHER" id="PTHR44472">
    <property type="entry name" value="DDB1- AND CUL4-ASSOCIATED FACTOR 4-RELATED"/>
    <property type="match status" value="1"/>
</dbReference>
<evidence type="ECO:0000256" key="3">
    <source>
        <dbReference type="PROSITE-ProRule" id="PRU00221"/>
    </source>
</evidence>
<feature type="compositionally biased region" description="Basic residues" evidence="4">
    <location>
        <begin position="10"/>
        <end position="21"/>
    </location>
</feature>
<reference evidence="5 6" key="1">
    <citation type="submission" date="2016-08" db="EMBL/GenBank/DDBJ databases">
        <title>A Parts List for Fungal Cellulosomes Revealed by Comparative Genomics.</title>
        <authorList>
            <consortium name="DOE Joint Genome Institute"/>
            <person name="Haitjema C.H."/>
            <person name="Gilmore S.P."/>
            <person name="Henske J.K."/>
            <person name="Solomon K.V."/>
            <person name="De Groot R."/>
            <person name="Kuo A."/>
            <person name="Mondo S.J."/>
            <person name="Salamov A.A."/>
            <person name="Labutti K."/>
            <person name="Zhao Z."/>
            <person name="Chiniquy J."/>
            <person name="Barry K."/>
            <person name="Brewer H.M."/>
            <person name="Purvine S.O."/>
            <person name="Wright A.T."/>
            <person name="Boxma B."/>
            <person name="Van Alen T."/>
            <person name="Hackstein J.H."/>
            <person name="Baker S.E."/>
            <person name="Grigoriev I.V."/>
            <person name="O'Malley M.A."/>
        </authorList>
    </citation>
    <scope>NUCLEOTIDE SEQUENCE [LARGE SCALE GENOMIC DNA]</scope>
    <source>
        <strain evidence="5 6">G1</strain>
    </source>
</reference>
<accession>A0A1Y2C654</accession>
<evidence type="ECO:0000256" key="2">
    <source>
        <dbReference type="ARBA" id="ARBA00022737"/>
    </source>
</evidence>
<keyword evidence="6" id="KW-1185">Reference proteome</keyword>
<feature type="region of interest" description="Disordered" evidence="4">
    <location>
        <begin position="76"/>
        <end position="98"/>
    </location>
</feature>
<sequence length="677" mass="76219">MDQRTGNNNKGKKAFNYKRNRNNSSENKRNFKHSRSNSNSNSHSSNSNNDDTFNFGMNNDEKKKNKFKNKENYLLSDNINNNSSSSGSSSSSNNNNWNYNSNNASGSFNNNGKFKINHKKNSLSKSVLLKQSLKHLKDNKKNYYLNTSSKHFRNNNKHGHGNSNYSNNYNNTNNNGYEASSSNSNYHSISNYHFNNNSTSSNNNNDTSSSSNTTDNNNEPTILNIPGYYYDKEKKKYFKIQKNGVSTSSYSQSSVKEKEKEEKSKLQQDMESLKIKNNTKNNNIRTLMLNRELGNLTGNNNIEKYIYNNLFSNIKCQQTTRHREISHMSLSTSGKVIALGHVNGYASIKVRGHINNENSIYSCASVASSAVSSIKVFENDNYNYHIFASSLGGEAEPGTVSIYKYILNNANEDSIPLLSLIQKVVYKNSTIQCCSISDSLDSYITIADRCNALIHPNINSICSGIKHHKVSMPTKTDIMIQKNTTNNLSYNGCRNGSIEVIDLQNLKLNTSKNFVQHSSCVCDIQQVNDTLFVSSSMDGGIYIWDIRGGTSSTSSSLSTSFYSPENNSTSSFSSDSISSYHPPSHYRHHHSSSHSHSNHNKNWVVQELQGNCNEYLKNNIAVDSEKGIIITAGQDGQLRAWNLYNGEMILSKHLPNYVHNTTTTIQWDRSDHLIGFW</sequence>
<dbReference type="EMBL" id="MCOG01000120">
    <property type="protein sequence ID" value="ORY42416.1"/>
    <property type="molecule type" value="Genomic_DNA"/>
</dbReference>
<feature type="non-terminal residue" evidence="5">
    <location>
        <position position="677"/>
    </location>
</feature>
<dbReference type="SUPFAM" id="SSF50969">
    <property type="entry name" value="YVTN repeat-like/Quinoprotein amine dehydrogenase"/>
    <property type="match status" value="1"/>
</dbReference>
<feature type="region of interest" description="Disordered" evidence="4">
    <location>
        <begin position="149"/>
        <end position="221"/>
    </location>
</feature>
<keyword evidence="2" id="KW-0677">Repeat</keyword>
<protein>
    <submittedName>
        <fullName evidence="5">Uncharacterized protein</fullName>
    </submittedName>
</protein>
<feature type="region of interest" description="Disordered" evidence="4">
    <location>
        <begin position="1"/>
        <end position="62"/>
    </location>
</feature>
<dbReference type="STRING" id="1754190.A0A1Y2C654"/>